<dbReference type="Proteomes" id="UP000198859">
    <property type="component" value="Chromosome I"/>
</dbReference>
<gene>
    <name evidence="2" type="ORF">SAMN04488570_0321</name>
</gene>
<dbReference type="InterPro" id="IPR050563">
    <property type="entry name" value="4-hydroxybenzoyl-CoA_TE"/>
</dbReference>
<dbReference type="SUPFAM" id="SSF54637">
    <property type="entry name" value="Thioesterase/thiol ester dehydrase-isomerase"/>
    <property type="match status" value="2"/>
</dbReference>
<dbReference type="STRING" id="642780.SAMN04488570_0321"/>
<feature type="region of interest" description="Disordered" evidence="1">
    <location>
        <begin position="123"/>
        <end position="149"/>
    </location>
</feature>
<name>A0A1H1LQF7_9ACTN</name>
<protein>
    <submittedName>
        <fullName evidence="2">Acyl-CoA thioester hydrolase</fullName>
    </submittedName>
</protein>
<dbReference type="PANTHER" id="PTHR31793:SF24">
    <property type="entry name" value="LONG-CHAIN ACYL-COA THIOESTERASE FADM"/>
    <property type="match status" value="1"/>
</dbReference>
<keyword evidence="3" id="KW-1185">Reference proteome</keyword>
<organism evidence="2 3">
    <name type="scientific">Nocardioides scoriae</name>
    <dbReference type="NCBI Taxonomy" id="642780"/>
    <lineage>
        <taxon>Bacteria</taxon>
        <taxon>Bacillati</taxon>
        <taxon>Actinomycetota</taxon>
        <taxon>Actinomycetes</taxon>
        <taxon>Propionibacteriales</taxon>
        <taxon>Nocardioidaceae</taxon>
        <taxon>Nocardioides</taxon>
    </lineage>
</organism>
<dbReference type="OrthoDB" id="9799036at2"/>
<evidence type="ECO:0000256" key="1">
    <source>
        <dbReference type="SAM" id="MobiDB-lite"/>
    </source>
</evidence>
<dbReference type="GO" id="GO:0047617">
    <property type="term" value="F:fatty acyl-CoA hydrolase activity"/>
    <property type="evidence" value="ECO:0007669"/>
    <property type="project" value="TreeGrafter"/>
</dbReference>
<accession>A0A1H1LQF7</accession>
<feature type="region of interest" description="Disordered" evidence="1">
    <location>
        <begin position="263"/>
        <end position="282"/>
    </location>
</feature>
<dbReference type="CDD" id="cd00586">
    <property type="entry name" value="4HBT"/>
    <property type="match status" value="2"/>
</dbReference>
<dbReference type="Gene3D" id="3.10.129.10">
    <property type="entry name" value="Hotdog Thioesterase"/>
    <property type="match status" value="2"/>
</dbReference>
<proteinExistence type="predicted"/>
<evidence type="ECO:0000313" key="2">
    <source>
        <dbReference type="EMBL" id="SDR76803.1"/>
    </source>
</evidence>
<dbReference type="EMBL" id="LT629757">
    <property type="protein sequence ID" value="SDR76803.1"/>
    <property type="molecule type" value="Genomic_DNA"/>
</dbReference>
<evidence type="ECO:0000313" key="3">
    <source>
        <dbReference type="Proteomes" id="UP000198859"/>
    </source>
</evidence>
<dbReference type="InterPro" id="IPR029069">
    <property type="entry name" value="HotDog_dom_sf"/>
</dbReference>
<keyword evidence="2" id="KW-0378">Hydrolase</keyword>
<dbReference type="Pfam" id="PF13279">
    <property type="entry name" value="4HBT_2"/>
    <property type="match status" value="2"/>
</dbReference>
<sequence length="282" mass="31313">MPHTYACPMRWADMDLLAHVNNVTYLDYVTEAREAFLAEALGAGPDDVHRAVREHRLDFVAPLVFGRRPALVDTWVVASSPEQLVLAHEVHDDTPDGRVTHLRATTVLEPGVEPGVEVGARAGGLLQPEPDHDWRPVQRSAGPPRHSSPVVVRRSDLGVAGEARDDAVLEYFQEARIRYFTDLHTRGEDWGRVVVARTDLRLVGPAPRRREAAYDARARIGHLGSSSFTVEAELVDPSVPDERGEPTVLATSTVVLVCFDPETQRPRPMPEAQRVRLQQELS</sequence>
<dbReference type="PANTHER" id="PTHR31793">
    <property type="entry name" value="4-HYDROXYBENZOYL-COA THIOESTERASE FAMILY MEMBER"/>
    <property type="match status" value="1"/>
</dbReference>
<dbReference type="AlphaFoldDB" id="A0A1H1LQF7"/>
<reference evidence="3" key="1">
    <citation type="submission" date="2016-10" db="EMBL/GenBank/DDBJ databases">
        <authorList>
            <person name="Varghese N."/>
            <person name="Submissions S."/>
        </authorList>
    </citation>
    <scope>NUCLEOTIDE SEQUENCE [LARGE SCALE GENOMIC DNA]</scope>
    <source>
        <strain evidence="3">DSM 22127</strain>
    </source>
</reference>
<dbReference type="RefSeq" id="WP_091725362.1">
    <property type="nucleotide sequence ID" value="NZ_LT629757.1"/>
</dbReference>